<feature type="compositionally biased region" description="Polar residues" evidence="1">
    <location>
        <begin position="180"/>
        <end position="191"/>
    </location>
</feature>
<feature type="region of interest" description="Disordered" evidence="1">
    <location>
        <begin position="259"/>
        <end position="330"/>
    </location>
</feature>
<feature type="compositionally biased region" description="Acidic residues" evidence="1">
    <location>
        <begin position="270"/>
        <end position="325"/>
    </location>
</feature>
<dbReference type="AlphaFoldDB" id="A0A2J6QV39"/>
<gene>
    <name evidence="2" type="ORF">L207DRAFT_592895</name>
</gene>
<organism evidence="2 3">
    <name type="scientific">Hyaloscypha variabilis (strain UAMH 11265 / GT02V1 / F)</name>
    <name type="common">Meliniomyces variabilis</name>
    <dbReference type="NCBI Taxonomy" id="1149755"/>
    <lineage>
        <taxon>Eukaryota</taxon>
        <taxon>Fungi</taxon>
        <taxon>Dikarya</taxon>
        <taxon>Ascomycota</taxon>
        <taxon>Pezizomycotina</taxon>
        <taxon>Leotiomycetes</taxon>
        <taxon>Helotiales</taxon>
        <taxon>Hyaloscyphaceae</taxon>
        <taxon>Hyaloscypha</taxon>
        <taxon>Hyaloscypha variabilis</taxon>
    </lineage>
</organism>
<evidence type="ECO:0000313" key="3">
    <source>
        <dbReference type="Proteomes" id="UP000235786"/>
    </source>
</evidence>
<feature type="compositionally biased region" description="Basic and acidic residues" evidence="1">
    <location>
        <begin position="129"/>
        <end position="139"/>
    </location>
</feature>
<feature type="compositionally biased region" description="Pro residues" evidence="1">
    <location>
        <begin position="105"/>
        <end position="117"/>
    </location>
</feature>
<keyword evidence="3" id="KW-1185">Reference proteome</keyword>
<evidence type="ECO:0000256" key="1">
    <source>
        <dbReference type="SAM" id="MobiDB-lite"/>
    </source>
</evidence>
<dbReference type="Proteomes" id="UP000235786">
    <property type="component" value="Unassembled WGS sequence"/>
</dbReference>
<dbReference type="OrthoDB" id="10613393at2759"/>
<proteinExistence type="predicted"/>
<dbReference type="EMBL" id="KZ613969">
    <property type="protein sequence ID" value="PMD30133.1"/>
    <property type="molecule type" value="Genomic_DNA"/>
</dbReference>
<evidence type="ECO:0000313" key="2">
    <source>
        <dbReference type="EMBL" id="PMD30133.1"/>
    </source>
</evidence>
<reference evidence="2 3" key="1">
    <citation type="submission" date="2016-04" db="EMBL/GenBank/DDBJ databases">
        <title>A degradative enzymes factory behind the ericoid mycorrhizal symbiosis.</title>
        <authorList>
            <consortium name="DOE Joint Genome Institute"/>
            <person name="Martino E."/>
            <person name="Morin E."/>
            <person name="Grelet G."/>
            <person name="Kuo A."/>
            <person name="Kohler A."/>
            <person name="Daghino S."/>
            <person name="Barry K."/>
            <person name="Choi C."/>
            <person name="Cichocki N."/>
            <person name="Clum A."/>
            <person name="Copeland A."/>
            <person name="Hainaut M."/>
            <person name="Haridas S."/>
            <person name="Labutti K."/>
            <person name="Lindquist E."/>
            <person name="Lipzen A."/>
            <person name="Khouja H.-R."/>
            <person name="Murat C."/>
            <person name="Ohm R."/>
            <person name="Olson A."/>
            <person name="Spatafora J."/>
            <person name="Veneault-Fourrey C."/>
            <person name="Henrissat B."/>
            <person name="Grigoriev I."/>
            <person name="Martin F."/>
            <person name="Perotto S."/>
        </authorList>
    </citation>
    <scope>NUCLEOTIDE SEQUENCE [LARGE SCALE GENOMIC DNA]</scope>
    <source>
        <strain evidence="2 3">F</strain>
    </source>
</reference>
<sequence>MDPNQVPDVTETENEELSDLDDAAILDTYPTHVPPQPVVADPLAVHIPHSNVPSRSVLDQDPINPVPHPEPAVQRSNYVLEENFQLPDNTPPVRTPLPDRRPTRAPAPAPAPPPAPAKKPRPNIILRVKKAETEPEPAKTKSAVRPKKPVVTKPVELPGTSEKKPSKIPKWGTAFPKTGFTPTGTINTSGTLKGHLSKEDCRGSPPAGFDQDKWEKKFRSAESVLMKQLKERMGLKEGKKVLDRMRDAGWVRDRAEYMLKSEKKKKEKDEAEEDLTPYLGDGEEDEDEEDEEMAEADEAEEEEDEEEEEKEEEEDEAEEDEEYIDEADRRMADDAKRYYNFWGIQRKKR</sequence>
<accession>A0A2J6QV39</accession>
<name>A0A2J6QV39_HYAVF</name>
<protein>
    <submittedName>
        <fullName evidence="2">Uncharacterized protein</fullName>
    </submittedName>
</protein>
<feature type="region of interest" description="Disordered" evidence="1">
    <location>
        <begin position="49"/>
        <end position="213"/>
    </location>
</feature>